<gene>
    <name evidence="2" type="ORF">V8G54_036695</name>
</gene>
<dbReference type="Proteomes" id="UP001374535">
    <property type="component" value="Chromosome 11"/>
</dbReference>
<reference evidence="2 3" key="1">
    <citation type="journal article" date="2023" name="Life. Sci Alliance">
        <title>Evolutionary insights into 3D genome organization and epigenetic landscape of Vigna mungo.</title>
        <authorList>
            <person name="Junaid A."/>
            <person name="Singh B."/>
            <person name="Bhatia S."/>
        </authorList>
    </citation>
    <scope>NUCLEOTIDE SEQUENCE [LARGE SCALE GENOMIC DNA]</scope>
    <source>
        <strain evidence="2">Urdbean</strain>
    </source>
</reference>
<evidence type="ECO:0000313" key="2">
    <source>
        <dbReference type="EMBL" id="WVY91181.1"/>
    </source>
</evidence>
<evidence type="ECO:0000256" key="1">
    <source>
        <dbReference type="SAM" id="Phobius"/>
    </source>
</evidence>
<accession>A0AAQ3REQ1</accession>
<sequence>FFYFSHSIKQNHTSLTISHNCHGPQSLYILLYLTFSNQKSFTHFSKVHVAQFSTPHFFLFFSILYLTSWPTILHMLSCFSFFSLLNSLCLRPMHTHTKFHFVFLFPFSTPLHKRQPHPLFLLCN</sequence>
<keyword evidence="1" id="KW-0472">Membrane</keyword>
<evidence type="ECO:0000313" key="3">
    <source>
        <dbReference type="Proteomes" id="UP001374535"/>
    </source>
</evidence>
<name>A0AAQ3REQ1_VIGMU</name>
<keyword evidence="3" id="KW-1185">Reference proteome</keyword>
<keyword evidence="1" id="KW-0812">Transmembrane</keyword>
<organism evidence="2 3">
    <name type="scientific">Vigna mungo</name>
    <name type="common">Black gram</name>
    <name type="synonym">Phaseolus mungo</name>
    <dbReference type="NCBI Taxonomy" id="3915"/>
    <lineage>
        <taxon>Eukaryota</taxon>
        <taxon>Viridiplantae</taxon>
        <taxon>Streptophyta</taxon>
        <taxon>Embryophyta</taxon>
        <taxon>Tracheophyta</taxon>
        <taxon>Spermatophyta</taxon>
        <taxon>Magnoliopsida</taxon>
        <taxon>eudicotyledons</taxon>
        <taxon>Gunneridae</taxon>
        <taxon>Pentapetalae</taxon>
        <taxon>rosids</taxon>
        <taxon>fabids</taxon>
        <taxon>Fabales</taxon>
        <taxon>Fabaceae</taxon>
        <taxon>Papilionoideae</taxon>
        <taxon>50 kb inversion clade</taxon>
        <taxon>NPAAA clade</taxon>
        <taxon>indigoferoid/millettioid clade</taxon>
        <taxon>Phaseoleae</taxon>
        <taxon>Vigna</taxon>
    </lineage>
</organism>
<protein>
    <submittedName>
        <fullName evidence="2">Uncharacterized protein</fullName>
    </submittedName>
</protein>
<keyword evidence="1" id="KW-1133">Transmembrane helix</keyword>
<feature type="transmembrane region" description="Helical" evidence="1">
    <location>
        <begin position="72"/>
        <end position="90"/>
    </location>
</feature>
<dbReference type="AlphaFoldDB" id="A0AAQ3REQ1"/>
<proteinExistence type="predicted"/>
<dbReference type="EMBL" id="CP144690">
    <property type="protein sequence ID" value="WVY91181.1"/>
    <property type="molecule type" value="Genomic_DNA"/>
</dbReference>
<feature type="non-terminal residue" evidence="2">
    <location>
        <position position="1"/>
    </location>
</feature>